<evidence type="ECO:0000259" key="6">
    <source>
        <dbReference type="PROSITE" id="PS50850"/>
    </source>
</evidence>
<dbReference type="InterPro" id="IPR036259">
    <property type="entry name" value="MFS_trans_sf"/>
</dbReference>
<keyword evidence="3 5" id="KW-1133">Transmembrane helix</keyword>
<dbReference type="Gene3D" id="1.20.1250.20">
    <property type="entry name" value="MFS general substrate transporter like domains"/>
    <property type="match status" value="1"/>
</dbReference>
<evidence type="ECO:0000256" key="1">
    <source>
        <dbReference type="ARBA" id="ARBA00004651"/>
    </source>
</evidence>
<name>A0ABQ3UYN1_9CHLR</name>
<gene>
    <name evidence="7" type="ORF">KSB_64710</name>
</gene>
<evidence type="ECO:0000256" key="4">
    <source>
        <dbReference type="ARBA" id="ARBA00023136"/>
    </source>
</evidence>
<dbReference type="SUPFAM" id="SSF103473">
    <property type="entry name" value="MFS general substrate transporter"/>
    <property type="match status" value="1"/>
</dbReference>
<dbReference type="Proteomes" id="UP000654345">
    <property type="component" value="Unassembled WGS sequence"/>
</dbReference>
<evidence type="ECO:0000313" key="8">
    <source>
        <dbReference type="Proteomes" id="UP000654345"/>
    </source>
</evidence>
<proteinExistence type="predicted"/>
<keyword evidence="4 5" id="KW-0472">Membrane</keyword>
<feature type="domain" description="Major facilitator superfamily (MFS) profile" evidence="6">
    <location>
        <begin position="1"/>
        <end position="108"/>
    </location>
</feature>
<organism evidence="7 8">
    <name type="scientific">Ktedonobacter robiniae</name>
    <dbReference type="NCBI Taxonomy" id="2778365"/>
    <lineage>
        <taxon>Bacteria</taxon>
        <taxon>Bacillati</taxon>
        <taxon>Chloroflexota</taxon>
        <taxon>Ktedonobacteria</taxon>
        <taxon>Ktedonobacterales</taxon>
        <taxon>Ktedonobacteraceae</taxon>
        <taxon>Ktedonobacter</taxon>
    </lineage>
</organism>
<feature type="transmembrane region" description="Helical" evidence="5">
    <location>
        <begin position="78"/>
        <end position="98"/>
    </location>
</feature>
<reference evidence="7 8" key="1">
    <citation type="journal article" date="2021" name="Int. J. Syst. Evol. Microbiol.">
        <title>Reticulibacter mediterranei gen. nov., sp. nov., within the new family Reticulibacteraceae fam. nov., and Ktedonospora formicarum gen. nov., sp. nov., Ktedonobacter robiniae sp. nov., Dictyobacter formicarum sp. nov. and Dictyobacter arantiisoli sp. nov., belonging to the class Ktedonobacteria.</title>
        <authorList>
            <person name="Yabe S."/>
            <person name="Zheng Y."/>
            <person name="Wang C.M."/>
            <person name="Sakai Y."/>
            <person name="Abe K."/>
            <person name="Yokota A."/>
            <person name="Donadio S."/>
            <person name="Cavaletti L."/>
            <person name="Monciardini P."/>
        </authorList>
    </citation>
    <scope>NUCLEOTIDE SEQUENCE [LARGE SCALE GENOMIC DNA]</scope>
    <source>
        <strain evidence="7 8">SOSP1-30</strain>
    </source>
</reference>
<dbReference type="Pfam" id="PF07690">
    <property type="entry name" value="MFS_1"/>
    <property type="match status" value="1"/>
</dbReference>
<evidence type="ECO:0000256" key="2">
    <source>
        <dbReference type="ARBA" id="ARBA00022692"/>
    </source>
</evidence>
<sequence>MFGVPALSSNPWLVGAAGFLGGIGGPMWTIAAHSLLGRKVPSPLLGRVSAAYNFLGNGIAASGPLLGGLLAQTLGLQTAFALSAACTLLMLIPFFLFITEKTMTFDIP</sequence>
<dbReference type="PROSITE" id="PS50850">
    <property type="entry name" value="MFS"/>
    <property type="match status" value="1"/>
</dbReference>
<keyword evidence="2 5" id="KW-0812">Transmembrane</keyword>
<keyword evidence="8" id="KW-1185">Reference proteome</keyword>
<comment type="subcellular location">
    <subcellularLocation>
        <location evidence="1">Cell membrane</location>
        <topology evidence="1">Multi-pass membrane protein</topology>
    </subcellularLocation>
</comment>
<dbReference type="InterPro" id="IPR011701">
    <property type="entry name" value="MFS"/>
</dbReference>
<comment type="caution">
    <text evidence="7">The sequence shown here is derived from an EMBL/GenBank/DDBJ whole genome shotgun (WGS) entry which is preliminary data.</text>
</comment>
<protein>
    <recommendedName>
        <fullName evidence="6">Major facilitator superfamily (MFS) profile domain-containing protein</fullName>
    </recommendedName>
</protein>
<evidence type="ECO:0000313" key="7">
    <source>
        <dbReference type="EMBL" id="GHO57996.1"/>
    </source>
</evidence>
<evidence type="ECO:0000256" key="5">
    <source>
        <dbReference type="SAM" id="Phobius"/>
    </source>
</evidence>
<dbReference type="InterPro" id="IPR020846">
    <property type="entry name" value="MFS_dom"/>
</dbReference>
<accession>A0ABQ3UYN1</accession>
<feature type="transmembrane region" description="Helical" evidence="5">
    <location>
        <begin position="12"/>
        <end position="32"/>
    </location>
</feature>
<evidence type="ECO:0000256" key="3">
    <source>
        <dbReference type="ARBA" id="ARBA00022989"/>
    </source>
</evidence>
<dbReference type="EMBL" id="BNJG01000002">
    <property type="protein sequence ID" value="GHO57996.1"/>
    <property type="molecule type" value="Genomic_DNA"/>
</dbReference>
<feature type="transmembrane region" description="Helical" evidence="5">
    <location>
        <begin position="44"/>
        <end position="66"/>
    </location>
</feature>